<dbReference type="InterPro" id="IPR013083">
    <property type="entry name" value="Znf_RING/FYVE/PHD"/>
</dbReference>
<organism evidence="11 12">
    <name type="scientific">Cyclotella cryptica</name>
    <dbReference type="NCBI Taxonomy" id="29204"/>
    <lineage>
        <taxon>Eukaryota</taxon>
        <taxon>Sar</taxon>
        <taxon>Stramenopiles</taxon>
        <taxon>Ochrophyta</taxon>
        <taxon>Bacillariophyta</taxon>
        <taxon>Coscinodiscophyceae</taxon>
        <taxon>Thalassiosirophycidae</taxon>
        <taxon>Stephanodiscales</taxon>
        <taxon>Stephanodiscaceae</taxon>
        <taxon>Cyclotella</taxon>
    </lineage>
</organism>
<accession>A0ABD3QM79</accession>
<keyword evidence="2" id="KW-0812">Transmembrane</keyword>
<evidence type="ECO:0000256" key="6">
    <source>
        <dbReference type="ARBA" id="ARBA00022989"/>
    </source>
</evidence>
<dbReference type="Pfam" id="PF13639">
    <property type="entry name" value="zf-RING_2"/>
    <property type="match status" value="1"/>
</dbReference>
<keyword evidence="4 8" id="KW-0863">Zinc-finger</keyword>
<dbReference type="EMBL" id="JABMIG020000029">
    <property type="protein sequence ID" value="KAL3801046.1"/>
    <property type="molecule type" value="Genomic_DNA"/>
</dbReference>
<feature type="region of interest" description="Disordered" evidence="9">
    <location>
        <begin position="1"/>
        <end position="85"/>
    </location>
</feature>
<dbReference type="SMART" id="SM00184">
    <property type="entry name" value="RING"/>
    <property type="match status" value="1"/>
</dbReference>
<evidence type="ECO:0000256" key="2">
    <source>
        <dbReference type="ARBA" id="ARBA00022692"/>
    </source>
</evidence>
<dbReference type="SUPFAM" id="SSF57850">
    <property type="entry name" value="RING/U-box"/>
    <property type="match status" value="1"/>
</dbReference>
<evidence type="ECO:0000259" key="10">
    <source>
        <dbReference type="PROSITE" id="PS50089"/>
    </source>
</evidence>
<proteinExistence type="predicted"/>
<evidence type="ECO:0000256" key="5">
    <source>
        <dbReference type="ARBA" id="ARBA00022833"/>
    </source>
</evidence>
<dbReference type="AlphaFoldDB" id="A0ABD3QM79"/>
<feature type="compositionally biased region" description="Polar residues" evidence="9">
    <location>
        <begin position="24"/>
        <end position="55"/>
    </location>
</feature>
<reference evidence="11 12" key="1">
    <citation type="journal article" date="2020" name="G3 (Bethesda)">
        <title>Improved Reference Genome for Cyclotella cryptica CCMP332, a Model for Cell Wall Morphogenesis, Salinity Adaptation, and Lipid Production in Diatoms (Bacillariophyta).</title>
        <authorList>
            <person name="Roberts W.R."/>
            <person name="Downey K.M."/>
            <person name="Ruck E.C."/>
            <person name="Traller J.C."/>
            <person name="Alverson A.J."/>
        </authorList>
    </citation>
    <scope>NUCLEOTIDE SEQUENCE [LARGE SCALE GENOMIC DNA]</scope>
    <source>
        <strain evidence="11 12">CCMP332</strain>
    </source>
</reference>
<dbReference type="Gene3D" id="3.30.40.10">
    <property type="entry name" value="Zinc/RING finger domain, C3HC4 (zinc finger)"/>
    <property type="match status" value="1"/>
</dbReference>
<evidence type="ECO:0000313" key="12">
    <source>
        <dbReference type="Proteomes" id="UP001516023"/>
    </source>
</evidence>
<dbReference type="InterPro" id="IPR001841">
    <property type="entry name" value="Znf_RING"/>
</dbReference>
<evidence type="ECO:0000256" key="1">
    <source>
        <dbReference type="ARBA" id="ARBA00004370"/>
    </source>
</evidence>
<feature type="compositionally biased region" description="Low complexity" evidence="9">
    <location>
        <begin position="65"/>
        <end position="83"/>
    </location>
</feature>
<gene>
    <name evidence="11" type="ORF">HJC23_002339</name>
</gene>
<feature type="region of interest" description="Disordered" evidence="9">
    <location>
        <begin position="416"/>
        <end position="438"/>
    </location>
</feature>
<evidence type="ECO:0000256" key="3">
    <source>
        <dbReference type="ARBA" id="ARBA00022723"/>
    </source>
</evidence>
<dbReference type="PANTHER" id="PTHR46539">
    <property type="entry name" value="E3 UBIQUITIN-PROTEIN LIGASE ATL42"/>
    <property type="match status" value="1"/>
</dbReference>
<evidence type="ECO:0000256" key="8">
    <source>
        <dbReference type="PROSITE-ProRule" id="PRU00175"/>
    </source>
</evidence>
<protein>
    <recommendedName>
        <fullName evidence="10">RING-type domain-containing protein</fullName>
    </recommendedName>
</protein>
<dbReference type="PROSITE" id="PS50089">
    <property type="entry name" value="ZF_RING_2"/>
    <property type="match status" value="1"/>
</dbReference>
<dbReference type="PANTHER" id="PTHR46539:SF1">
    <property type="entry name" value="E3 UBIQUITIN-PROTEIN LIGASE ATL42"/>
    <property type="match status" value="1"/>
</dbReference>
<evidence type="ECO:0000256" key="9">
    <source>
        <dbReference type="SAM" id="MobiDB-lite"/>
    </source>
</evidence>
<evidence type="ECO:0000313" key="11">
    <source>
        <dbReference type="EMBL" id="KAL3801046.1"/>
    </source>
</evidence>
<feature type="compositionally biased region" description="Polar residues" evidence="9">
    <location>
        <begin position="222"/>
        <end position="245"/>
    </location>
</feature>
<keyword evidence="12" id="KW-1185">Reference proteome</keyword>
<evidence type="ECO:0000256" key="7">
    <source>
        <dbReference type="ARBA" id="ARBA00023136"/>
    </source>
</evidence>
<keyword evidence="3" id="KW-0479">Metal-binding</keyword>
<dbReference type="GO" id="GO:0008270">
    <property type="term" value="F:zinc ion binding"/>
    <property type="evidence" value="ECO:0007669"/>
    <property type="project" value="UniProtKB-KW"/>
</dbReference>
<dbReference type="Proteomes" id="UP001516023">
    <property type="component" value="Unassembled WGS sequence"/>
</dbReference>
<keyword evidence="5" id="KW-0862">Zinc</keyword>
<dbReference type="GO" id="GO:0016020">
    <property type="term" value="C:membrane"/>
    <property type="evidence" value="ECO:0007669"/>
    <property type="project" value="UniProtKB-SubCell"/>
</dbReference>
<feature type="region of interest" description="Disordered" evidence="9">
    <location>
        <begin position="218"/>
        <end position="260"/>
    </location>
</feature>
<keyword evidence="7" id="KW-0472">Membrane</keyword>
<feature type="domain" description="RING-type" evidence="10">
    <location>
        <begin position="669"/>
        <end position="723"/>
    </location>
</feature>
<comment type="subcellular location">
    <subcellularLocation>
        <location evidence="1">Membrane</location>
    </subcellularLocation>
</comment>
<comment type="caution">
    <text evidence="11">The sequence shown here is derived from an EMBL/GenBank/DDBJ whole genome shotgun (WGS) entry which is preliminary data.</text>
</comment>
<sequence length="744" mass="84171">MNNQADEPSVPGAGANDESRAIVPSQSARDSNIATNADVRSTPNINRNSDGSNDNSELDADSPVDSARSSSPDNESSANSNDDALVEERPQMLKLFQSDYAVWESNQCLLHGLDGGKHYPTTRTFYVDPDARDRALEKVIEMYKEEKQCVKPEANGNEYIKPESHAQDRETNEGLECAKCGGQSSQQPSVSLSLEQLADILFTPGMRFRGHIRIPGFKETSTEQAPASSNEGEGNDTGHVNTARASPSLRPTLRSRNSPRRHFQPEVQLDGTYELIVLKREKDALGNTFILARHRAYDDEQCVHIKWHVGADDIGIGKEGSKSLQIEYEDGETVCKGQWNTIEHRFEGNVRQRLHANDGAFHSRSEVTHVFTLHPCTHAFPLGRHSAETEYVIVQRQNYWQEPWTGSTENDANITDGASGVFGGLPTNSTKDENAKNDSEQLRTLDFESDIVSVQTQAIVSHRHRTYSNLMKALHSLNEFFTIVSTGRIELMQLQGLLSIFKDENKHPFDDDEIMGMFFKLRRVKWIDFLRAQSVYSEQMCAEFRRRAAVLDAAHFETCEQRQEFIEKWKNAGMDLSGAHSIWSDCERLAKNICSLAFAFDFTLVRDTGVFTLEVLRHRLMSNYYCFEGAYRRAESRLATGDLRRYEIPRHLLQFGIDGESYSESGPTCPICQYSLLDMDRDNDDEEDIIKDSIIYKLPCSHCFHSQCVKQWLHNNFSCPVCRSDLTKAENRQPICDEDSVDEA</sequence>
<name>A0ABD3QM79_9STRA</name>
<evidence type="ECO:0000256" key="4">
    <source>
        <dbReference type="ARBA" id="ARBA00022771"/>
    </source>
</evidence>
<keyword evidence="6" id="KW-1133">Transmembrane helix</keyword>